<comment type="caution">
    <text evidence="16">The sequence shown here is derived from an EMBL/GenBank/DDBJ whole genome shotgun (WGS) entry which is preliminary data.</text>
</comment>
<dbReference type="Gene3D" id="1.10.287.950">
    <property type="entry name" value="Methyl-accepting chemotaxis protein"/>
    <property type="match status" value="1"/>
</dbReference>
<evidence type="ECO:0000256" key="5">
    <source>
        <dbReference type="ARBA" id="ARBA00022692"/>
    </source>
</evidence>
<evidence type="ECO:0000256" key="7">
    <source>
        <dbReference type="ARBA" id="ARBA00023136"/>
    </source>
</evidence>
<accession>A0A1U7JK26</accession>
<dbReference type="Pfam" id="PF02743">
    <property type="entry name" value="dCache_1"/>
    <property type="match status" value="1"/>
</dbReference>
<dbReference type="AlphaFoldDB" id="A0A1U7JK26"/>
<evidence type="ECO:0000256" key="4">
    <source>
        <dbReference type="ARBA" id="ARBA00022519"/>
    </source>
</evidence>
<evidence type="ECO:0008006" key="18">
    <source>
        <dbReference type="Google" id="ProtNLM"/>
    </source>
</evidence>
<dbReference type="PANTHER" id="PTHR32089">
    <property type="entry name" value="METHYL-ACCEPTING CHEMOTAXIS PROTEIN MCPB"/>
    <property type="match status" value="1"/>
</dbReference>
<keyword evidence="4" id="KW-0997">Cell inner membrane</keyword>
<dbReference type="Gene3D" id="3.30.450.20">
    <property type="entry name" value="PAS domain"/>
    <property type="match status" value="2"/>
</dbReference>
<reference evidence="16 17" key="1">
    <citation type="submission" date="2016-03" db="EMBL/GenBank/DDBJ databases">
        <title>Genome sequence of Nesiotobacter sp. nov., a moderately halophilic alphaproteobacterium isolated from the Yellow Sea, China.</title>
        <authorList>
            <person name="Zhang G."/>
            <person name="Zhang R."/>
        </authorList>
    </citation>
    <scope>NUCLEOTIDE SEQUENCE [LARGE SCALE GENOMIC DNA]</scope>
    <source>
        <strain evidence="16 17">WB1-6</strain>
    </source>
</reference>
<dbReference type="SMART" id="SM00283">
    <property type="entry name" value="MA"/>
    <property type="match status" value="1"/>
</dbReference>
<feature type="coiled-coil region" evidence="11">
    <location>
        <begin position="352"/>
        <end position="379"/>
    </location>
</feature>
<dbReference type="PANTHER" id="PTHR32089:SF112">
    <property type="entry name" value="LYSOZYME-LIKE PROTEIN-RELATED"/>
    <property type="match status" value="1"/>
</dbReference>
<dbReference type="SUPFAM" id="SSF103190">
    <property type="entry name" value="Sensory domain-like"/>
    <property type="match status" value="1"/>
</dbReference>
<feature type="transmembrane region" description="Helical" evidence="12">
    <location>
        <begin position="18"/>
        <end position="40"/>
    </location>
</feature>
<evidence type="ECO:0000256" key="2">
    <source>
        <dbReference type="ARBA" id="ARBA00022475"/>
    </source>
</evidence>
<dbReference type="STRING" id="197461.A3843_04755"/>
<comment type="subcellular location">
    <subcellularLocation>
        <location evidence="1">Cell inner membrane</location>
        <topology evidence="1">Multi-pass membrane protein</topology>
    </subcellularLocation>
</comment>
<sequence length="659" mass="69582">MTTMTSEAKASTSFLNSILAKILLVAITAVFFVFAVFAFYNDGLQRNSISNEVSNLLDNVGQTTANSINNWLQGRIILAEAIAENASKQAAGDPPVAVLQHNYVTDNFQYAYVGSEDGSFDIWPASEMPEGYDPRQRVWYKDAARTGEAILTEPYVDASTGDFVISAAAPILQGASLKGVLGADFNIGTLVNMLNKTDLNGAGEAFLVSAEGKILVHKDQALVDKTLSDAYPSGAPAISAQMAEVEAADGNAELITFREIEGLPVKWFVAVSMNKDKAFANLTHFRTSAAIAVFLAALLMVAVLSFFLTRIVAKPIRAITSAMAGLAEGDNNVEIAGVGRKDEIGAMAEAVLVFKENAIERERLRAQQEEEEAAKLRRVEQVNSLIGEFDTVVSDVLETITQSSSDLEATASHLNATAESGSQNAATVAAASEEASTNVRSVAAASEELAASISEIARQVNKSREIAERASGAAAQTDDTVQSLVSTTDRISQIVSLISDIAAQTNLLALNATIEAARAGEMGKGFAVVASEVKSLADQTSKATDEIATQINAMQTVSNEAATAIRDIGDVISEINSISYEISAAVDQQGSATQEIAHNVSEAAKGTQEVSESTVLVKQGAADTEQSASRVFGAANDLSSKSNTLRETVQNFVQAIRVA</sequence>
<feature type="domain" description="HAMP" evidence="15">
    <location>
        <begin position="310"/>
        <end position="363"/>
    </location>
</feature>
<evidence type="ECO:0000313" key="16">
    <source>
        <dbReference type="EMBL" id="OKL45067.1"/>
    </source>
</evidence>
<protein>
    <recommendedName>
        <fullName evidence="18">Chemotaxis protein</fullName>
    </recommendedName>
</protein>
<dbReference type="InterPro" id="IPR003660">
    <property type="entry name" value="HAMP_dom"/>
</dbReference>
<keyword evidence="3" id="KW-0145">Chemotaxis</keyword>
<evidence type="ECO:0000256" key="12">
    <source>
        <dbReference type="SAM" id="Phobius"/>
    </source>
</evidence>
<dbReference type="InterPro" id="IPR004089">
    <property type="entry name" value="MCPsignal_dom"/>
</dbReference>
<keyword evidence="2" id="KW-1003">Cell membrane</keyword>
<dbReference type="GO" id="GO:0005886">
    <property type="term" value="C:plasma membrane"/>
    <property type="evidence" value="ECO:0007669"/>
    <property type="project" value="UniProtKB-SubCell"/>
</dbReference>
<evidence type="ECO:0000256" key="1">
    <source>
        <dbReference type="ARBA" id="ARBA00004429"/>
    </source>
</evidence>
<evidence type="ECO:0000256" key="3">
    <source>
        <dbReference type="ARBA" id="ARBA00022500"/>
    </source>
</evidence>
<dbReference type="CDD" id="cd06225">
    <property type="entry name" value="HAMP"/>
    <property type="match status" value="1"/>
</dbReference>
<dbReference type="EMBL" id="LVVZ01000007">
    <property type="protein sequence ID" value="OKL45067.1"/>
    <property type="molecule type" value="Genomic_DNA"/>
</dbReference>
<proteinExistence type="inferred from homology"/>
<dbReference type="Pfam" id="PF00672">
    <property type="entry name" value="HAMP"/>
    <property type="match status" value="1"/>
</dbReference>
<dbReference type="GO" id="GO:0007165">
    <property type="term" value="P:signal transduction"/>
    <property type="evidence" value="ECO:0007669"/>
    <property type="project" value="UniProtKB-KW"/>
</dbReference>
<keyword evidence="6 12" id="KW-1133">Transmembrane helix</keyword>
<evidence type="ECO:0000259" key="13">
    <source>
        <dbReference type="PROSITE" id="PS50111"/>
    </source>
</evidence>
<keyword evidence="7 12" id="KW-0472">Membrane</keyword>
<evidence type="ECO:0000256" key="6">
    <source>
        <dbReference type="ARBA" id="ARBA00022989"/>
    </source>
</evidence>
<feature type="transmembrane region" description="Helical" evidence="12">
    <location>
        <begin position="289"/>
        <end position="308"/>
    </location>
</feature>
<dbReference type="PRINTS" id="PR00260">
    <property type="entry name" value="CHEMTRNSDUCR"/>
</dbReference>
<dbReference type="InterPro" id="IPR004090">
    <property type="entry name" value="Chemotax_Me-accpt_rcpt"/>
</dbReference>
<dbReference type="Gene3D" id="1.10.8.500">
    <property type="entry name" value="HAMP domain in histidine kinase"/>
    <property type="match status" value="1"/>
</dbReference>
<dbReference type="InterPro" id="IPR000727">
    <property type="entry name" value="T_SNARE_dom"/>
</dbReference>
<evidence type="ECO:0000259" key="14">
    <source>
        <dbReference type="PROSITE" id="PS50192"/>
    </source>
</evidence>
<evidence type="ECO:0000256" key="9">
    <source>
        <dbReference type="ARBA" id="ARBA00029447"/>
    </source>
</evidence>
<dbReference type="Pfam" id="PF00015">
    <property type="entry name" value="MCPsignal"/>
    <property type="match status" value="1"/>
</dbReference>
<dbReference type="PROSITE" id="PS50192">
    <property type="entry name" value="T_SNARE"/>
    <property type="match status" value="1"/>
</dbReference>
<dbReference type="SMART" id="SM00304">
    <property type="entry name" value="HAMP"/>
    <property type="match status" value="1"/>
</dbReference>
<dbReference type="Proteomes" id="UP000185783">
    <property type="component" value="Unassembled WGS sequence"/>
</dbReference>
<evidence type="ECO:0000259" key="15">
    <source>
        <dbReference type="PROSITE" id="PS50885"/>
    </source>
</evidence>
<dbReference type="CDD" id="cd12912">
    <property type="entry name" value="PDC2_MCP_like"/>
    <property type="match status" value="1"/>
</dbReference>
<dbReference type="CDD" id="cd12913">
    <property type="entry name" value="PDC1_MCP_like"/>
    <property type="match status" value="1"/>
</dbReference>
<dbReference type="InterPro" id="IPR033479">
    <property type="entry name" value="dCache_1"/>
</dbReference>
<dbReference type="GO" id="GO:0004888">
    <property type="term" value="F:transmembrane signaling receptor activity"/>
    <property type="evidence" value="ECO:0007669"/>
    <property type="project" value="InterPro"/>
</dbReference>
<dbReference type="PROSITE" id="PS50885">
    <property type="entry name" value="HAMP"/>
    <property type="match status" value="1"/>
</dbReference>
<dbReference type="PROSITE" id="PS50111">
    <property type="entry name" value="CHEMOTAXIS_TRANSDUC_2"/>
    <property type="match status" value="1"/>
</dbReference>
<keyword evidence="8 10" id="KW-0807">Transducer</keyword>
<keyword evidence="11" id="KW-0175">Coiled coil</keyword>
<feature type="domain" description="Methyl-accepting transducer" evidence="13">
    <location>
        <begin position="403"/>
        <end position="625"/>
    </location>
</feature>
<evidence type="ECO:0000256" key="8">
    <source>
        <dbReference type="ARBA" id="ARBA00023224"/>
    </source>
</evidence>
<keyword evidence="5 12" id="KW-0812">Transmembrane</keyword>
<evidence type="ECO:0000256" key="11">
    <source>
        <dbReference type="SAM" id="Coils"/>
    </source>
</evidence>
<gene>
    <name evidence="16" type="ORF">A3843_04755</name>
</gene>
<dbReference type="RefSeq" id="WP_051269204.1">
    <property type="nucleotide sequence ID" value="NZ_LVVZ01000007.1"/>
</dbReference>
<evidence type="ECO:0000256" key="10">
    <source>
        <dbReference type="PROSITE-ProRule" id="PRU00284"/>
    </source>
</evidence>
<keyword evidence="17" id="KW-1185">Reference proteome</keyword>
<dbReference type="GO" id="GO:0006935">
    <property type="term" value="P:chemotaxis"/>
    <property type="evidence" value="ECO:0007669"/>
    <property type="project" value="UniProtKB-KW"/>
</dbReference>
<dbReference type="SUPFAM" id="SSF58104">
    <property type="entry name" value="Methyl-accepting chemotaxis protein (MCP) signaling domain"/>
    <property type="match status" value="1"/>
</dbReference>
<organism evidence="16 17">
    <name type="scientific">Pseudovibrio exalbescens</name>
    <dbReference type="NCBI Taxonomy" id="197461"/>
    <lineage>
        <taxon>Bacteria</taxon>
        <taxon>Pseudomonadati</taxon>
        <taxon>Pseudomonadota</taxon>
        <taxon>Alphaproteobacteria</taxon>
        <taxon>Hyphomicrobiales</taxon>
        <taxon>Stappiaceae</taxon>
        <taxon>Pseudovibrio</taxon>
    </lineage>
</organism>
<dbReference type="InterPro" id="IPR029151">
    <property type="entry name" value="Sensor-like_sf"/>
</dbReference>
<comment type="similarity">
    <text evidence="9">Belongs to the methyl-accepting chemotaxis (MCP) protein family.</text>
</comment>
<feature type="domain" description="T-SNARE coiled-coil homology" evidence="14">
    <location>
        <begin position="555"/>
        <end position="617"/>
    </location>
</feature>
<name>A0A1U7JK26_9HYPH</name>
<evidence type="ECO:0000313" key="17">
    <source>
        <dbReference type="Proteomes" id="UP000185783"/>
    </source>
</evidence>